<protein>
    <submittedName>
        <fullName evidence="2">Uncharacterized protein</fullName>
    </submittedName>
</protein>
<sequence>MSHKQDCIDFQVQEPCGSIIEDVDDVTLSGAILYKPKVIVILSRFPFFELFRIGFCGIYIVCRVS</sequence>
<evidence type="ECO:0000313" key="1">
    <source>
        <dbReference type="Proteomes" id="UP000887564"/>
    </source>
</evidence>
<proteinExistence type="predicted"/>
<reference evidence="2" key="1">
    <citation type="submission" date="2022-11" db="UniProtKB">
        <authorList>
            <consortium name="WormBaseParasite"/>
        </authorList>
    </citation>
    <scope>IDENTIFICATION</scope>
</reference>
<evidence type="ECO:0000313" key="2">
    <source>
        <dbReference type="WBParaSite" id="PEQ_0000023301-mRNA-1"/>
    </source>
</evidence>
<name>A0A914REW6_PAREQ</name>
<organism evidence="1 2">
    <name type="scientific">Parascaris equorum</name>
    <name type="common">Equine roundworm</name>
    <dbReference type="NCBI Taxonomy" id="6256"/>
    <lineage>
        <taxon>Eukaryota</taxon>
        <taxon>Metazoa</taxon>
        <taxon>Ecdysozoa</taxon>
        <taxon>Nematoda</taxon>
        <taxon>Chromadorea</taxon>
        <taxon>Rhabditida</taxon>
        <taxon>Spirurina</taxon>
        <taxon>Ascaridomorpha</taxon>
        <taxon>Ascaridoidea</taxon>
        <taxon>Ascarididae</taxon>
        <taxon>Parascaris</taxon>
    </lineage>
</organism>
<dbReference type="AlphaFoldDB" id="A0A914REW6"/>
<dbReference type="WBParaSite" id="PEQ_0000023301-mRNA-1">
    <property type="protein sequence ID" value="PEQ_0000023301-mRNA-1"/>
    <property type="gene ID" value="PEQ_0000023301"/>
</dbReference>
<accession>A0A914REW6</accession>
<dbReference type="Proteomes" id="UP000887564">
    <property type="component" value="Unplaced"/>
</dbReference>
<keyword evidence="1" id="KW-1185">Reference proteome</keyword>